<dbReference type="AlphaFoldDB" id="A0A183DUN2"/>
<feature type="binding site" evidence="2">
    <location>
        <position position="76"/>
    </location>
    <ligand>
        <name>Zn(2+)</name>
        <dbReference type="ChEBI" id="CHEBI:29105"/>
    </ligand>
</feature>
<dbReference type="PROSITE" id="PS00965">
    <property type="entry name" value="PMI_I_1"/>
    <property type="match status" value="1"/>
</dbReference>
<accession>A0A183DUN2</accession>
<dbReference type="InterPro" id="IPR014710">
    <property type="entry name" value="RmlC-like_jellyroll"/>
</dbReference>
<name>A0A183DUN2_9BILA</name>
<evidence type="ECO:0000313" key="6">
    <source>
        <dbReference type="WBParaSite" id="GPUH_0001243701-mRNA-1"/>
    </source>
</evidence>
<dbReference type="InterPro" id="IPR011051">
    <property type="entry name" value="RmlC_Cupin_sf"/>
</dbReference>
<dbReference type="Proteomes" id="UP000271098">
    <property type="component" value="Unassembled WGS sequence"/>
</dbReference>
<dbReference type="GO" id="GO:0008270">
    <property type="term" value="F:zinc ion binding"/>
    <property type="evidence" value="ECO:0007669"/>
    <property type="project" value="InterPro"/>
</dbReference>
<dbReference type="PIRSF" id="PIRSF001480">
    <property type="entry name" value="Mannose-6-phosphate_isomerase"/>
    <property type="match status" value="1"/>
</dbReference>
<feature type="binding site" evidence="2">
    <location>
        <position position="51"/>
    </location>
    <ligand>
        <name>Zn(2+)</name>
        <dbReference type="ChEBI" id="CHEBI:29105"/>
    </ligand>
</feature>
<evidence type="ECO:0000313" key="4">
    <source>
        <dbReference type="EMBL" id="VDN20420.1"/>
    </source>
</evidence>
<dbReference type="CDD" id="cd07011">
    <property type="entry name" value="cupin_PMI_type_I_N"/>
    <property type="match status" value="1"/>
</dbReference>
<feature type="binding site" evidence="2">
    <location>
        <position position="197"/>
    </location>
    <ligand>
        <name>Zn(2+)</name>
        <dbReference type="ChEBI" id="CHEBI:29105"/>
    </ligand>
</feature>
<dbReference type="Gene3D" id="1.10.441.10">
    <property type="entry name" value="Phosphomannose Isomerase, domain 2"/>
    <property type="match status" value="1"/>
</dbReference>
<dbReference type="PANTHER" id="PTHR10309:SF2">
    <property type="entry name" value="MANNOSE-6-PHOSPHATE ISOMERASE"/>
    <property type="match status" value="1"/>
</dbReference>
<proteinExistence type="predicted"/>
<reference evidence="6" key="1">
    <citation type="submission" date="2016-06" db="UniProtKB">
        <authorList>
            <consortium name="WormBaseParasite"/>
        </authorList>
    </citation>
    <scope>IDENTIFICATION</scope>
</reference>
<keyword evidence="2" id="KW-0862">Zinc</keyword>
<feature type="domain" description="Phosphomannose isomerase type I catalytic" evidence="3">
    <location>
        <begin position="42"/>
        <end position="92"/>
    </location>
</feature>
<dbReference type="UniPathway" id="UPA00126">
    <property type="reaction ID" value="UER00423"/>
</dbReference>
<dbReference type="EMBL" id="UYRT01079300">
    <property type="protein sequence ID" value="VDN20420.1"/>
    <property type="molecule type" value="Genomic_DNA"/>
</dbReference>
<feature type="active site" evidence="1">
    <location>
        <position position="204"/>
    </location>
</feature>
<evidence type="ECO:0000313" key="5">
    <source>
        <dbReference type="Proteomes" id="UP000271098"/>
    </source>
</evidence>
<dbReference type="SUPFAM" id="SSF51182">
    <property type="entry name" value="RmlC-like cupins"/>
    <property type="match status" value="1"/>
</dbReference>
<comment type="cofactor">
    <cofactor evidence="2">
        <name>Zn(2+)</name>
        <dbReference type="ChEBI" id="CHEBI:29105"/>
    </cofactor>
    <text evidence="2">Binds 1 zinc ion per subunit.</text>
</comment>
<gene>
    <name evidence="4" type="ORF">GPUH_LOCUS12423</name>
</gene>
<feature type="binding site" evidence="2">
    <location>
        <position position="49"/>
    </location>
    <ligand>
        <name>Zn(2+)</name>
        <dbReference type="ChEBI" id="CHEBI:29105"/>
    </ligand>
</feature>
<sequence length="471" mass="51614">MEKLSCHVQTYAWGKKGLASEVARLYAAGHQDAHIDDTISYAEHNLSVQVHPTKEQAARLNDRDPEHYPDRNHKPELAYALTRFELLCGFRPASELSSNIEAFPELKSLMGSDTSKAFQVLVKAGIDDHCETLKAALAICFKNFMKMRGSLREETVGVIWKMSKDFPGDIGCFAPLLLNHIILMPGECCYYAAQELHAYLSGVRAACTPKFVDTEALCDILSYRMTDPSYYMVPPVILKNFPHIREYAPDCKDFILHEIKIDSSALTIPATLASGEAAAVTRPVSAVPIPSFECGSIMVVVEGKGAIENYSVNQGQQAMSTVQRGDIDSSALTIPATLASGEAAAVTRPVSAVPIPSFECGSIMVVVEGKGAIENYSVNQAQQAMSTVQRGDVIYIEPNAQLCFVECFEDLLAYRTFSYEKGPDHAIRSTAGNAVPEATRITVQKKGRAKYLIIDDDAEMFNIETEMDGIC</sequence>
<organism evidence="6">
    <name type="scientific">Gongylonema pulchrum</name>
    <dbReference type="NCBI Taxonomy" id="637853"/>
    <lineage>
        <taxon>Eukaryota</taxon>
        <taxon>Metazoa</taxon>
        <taxon>Ecdysozoa</taxon>
        <taxon>Nematoda</taxon>
        <taxon>Chromadorea</taxon>
        <taxon>Rhabditida</taxon>
        <taxon>Spirurina</taxon>
        <taxon>Spiruromorpha</taxon>
        <taxon>Spiruroidea</taxon>
        <taxon>Gongylonematidae</taxon>
        <taxon>Gongylonema</taxon>
    </lineage>
</organism>
<dbReference type="Pfam" id="PF20511">
    <property type="entry name" value="PMI_typeI_cat"/>
    <property type="match status" value="1"/>
</dbReference>
<dbReference type="PANTHER" id="PTHR10309">
    <property type="entry name" value="MANNOSE-6-PHOSPHATE ISOMERASE"/>
    <property type="match status" value="1"/>
</dbReference>
<dbReference type="GO" id="GO:0005829">
    <property type="term" value="C:cytosol"/>
    <property type="evidence" value="ECO:0007669"/>
    <property type="project" value="TreeGrafter"/>
</dbReference>
<keyword evidence="5" id="KW-1185">Reference proteome</keyword>
<keyword evidence="2" id="KW-0479">Metal-binding</keyword>
<protein>
    <submittedName>
        <fullName evidence="6">PMI_typeI_cat domain-containing protein</fullName>
    </submittedName>
</protein>
<dbReference type="GO" id="GO:0009298">
    <property type="term" value="P:GDP-mannose biosynthetic process"/>
    <property type="evidence" value="ECO:0007669"/>
    <property type="project" value="UniProtKB-UniPathway"/>
</dbReference>
<dbReference type="WBParaSite" id="GPUH_0001243701-mRNA-1">
    <property type="protein sequence ID" value="GPUH_0001243701-mRNA-1"/>
    <property type="gene ID" value="GPUH_0001243701"/>
</dbReference>
<dbReference type="GO" id="GO:0004476">
    <property type="term" value="F:mannose-6-phosphate isomerase activity"/>
    <property type="evidence" value="ECO:0007669"/>
    <property type="project" value="InterPro"/>
</dbReference>
<reference evidence="4 5" key="2">
    <citation type="submission" date="2018-11" db="EMBL/GenBank/DDBJ databases">
        <authorList>
            <consortium name="Pathogen Informatics"/>
        </authorList>
    </citation>
    <scope>NUCLEOTIDE SEQUENCE [LARGE SCALE GENOMIC DNA]</scope>
</reference>
<dbReference type="InterPro" id="IPR018050">
    <property type="entry name" value="Pmannose_isomerase-type1_CS"/>
</dbReference>
<evidence type="ECO:0000256" key="2">
    <source>
        <dbReference type="PIRSR" id="PIRSR001480-2"/>
    </source>
</evidence>
<dbReference type="InterPro" id="IPR016305">
    <property type="entry name" value="Mannose-6-P_Isomerase"/>
</dbReference>
<evidence type="ECO:0000256" key="1">
    <source>
        <dbReference type="PIRSR" id="PIRSR001480-1"/>
    </source>
</evidence>
<dbReference type="InterPro" id="IPR046457">
    <property type="entry name" value="PMI_typeI_cat"/>
</dbReference>
<dbReference type="OrthoDB" id="6605218at2759"/>
<dbReference type="Gene3D" id="2.60.120.10">
    <property type="entry name" value="Jelly Rolls"/>
    <property type="match status" value="5"/>
</dbReference>
<evidence type="ECO:0000259" key="3">
    <source>
        <dbReference type="Pfam" id="PF20511"/>
    </source>
</evidence>